<reference evidence="1 2" key="2">
    <citation type="journal article" date="2022" name="Mol. Ecol. Resour.">
        <title>The genomes of chicory, endive, great burdock and yacon provide insights into Asteraceae paleo-polyploidization history and plant inulin production.</title>
        <authorList>
            <person name="Fan W."/>
            <person name="Wang S."/>
            <person name="Wang H."/>
            <person name="Wang A."/>
            <person name="Jiang F."/>
            <person name="Liu H."/>
            <person name="Zhao H."/>
            <person name="Xu D."/>
            <person name="Zhang Y."/>
        </authorList>
    </citation>
    <scope>NUCLEOTIDE SEQUENCE [LARGE SCALE GENOMIC DNA]</scope>
    <source>
        <strain evidence="2">cv. Punajuju</strain>
        <tissue evidence="1">Leaves</tissue>
    </source>
</reference>
<keyword evidence="2" id="KW-1185">Reference proteome</keyword>
<accession>A0ACB9F8P8</accession>
<organism evidence="1 2">
    <name type="scientific">Cichorium intybus</name>
    <name type="common">Chicory</name>
    <dbReference type="NCBI Taxonomy" id="13427"/>
    <lineage>
        <taxon>Eukaryota</taxon>
        <taxon>Viridiplantae</taxon>
        <taxon>Streptophyta</taxon>
        <taxon>Embryophyta</taxon>
        <taxon>Tracheophyta</taxon>
        <taxon>Spermatophyta</taxon>
        <taxon>Magnoliopsida</taxon>
        <taxon>eudicotyledons</taxon>
        <taxon>Gunneridae</taxon>
        <taxon>Pentapetalae</taxon>
        <taxon>asterids</taxon>
        <taxon>campanulids</taxon>
        <taxon>Asterales</taxon>
        <taxon>Asteraceae</taxon>
        <taxon>Cichorioideae</taxon>
        <taxon>Cichorieae</taxon>
        <taxon>Cichoriinae</taxon>
        <taxon>Cichorium</taxon>
    </lineage>
</organism>
<dbReference type="Proteomes" id="UP001055811">
    <property type="component" value="Linkage Group LG03"/>
</dbReference>
<reference evidence="2" key="1">
    <citation type="journal article" date="2022" name="Mol. Ecol. Resour.">
        <title>The genomes of chicory, endive, great burdock and yacon provide insights into Asteraceae palaeo-polyploidization history and plant inulin production.</title>
        <authorList>
            <person name="Fan W."/>
            <person name="Wang S."/>
            <person name="Wang H."/>
            <person name="Wang A."/>
            <person name="Jiang F."/>
            <person name="Liu H."/>
            <person name="Zhao H."/>
            <person name="Xu D."/>
            <person name="Zhang Y."/>
        </authorList>
    </citation>
    <scope>NUCLEOTIDE SEQUENCE [LARGE SCALE GENOMIC DNA]</scope>
    <source>
        <strain evidence="2">cv. Punajuju</strain>
    </source>
</reference>
<evidence type="ECO:0000313" key="1">
    <source>
        <dbReference type="EMBL" id="KAI3767679.1"/>
    </source>
</evidence>
<evidence type="ECO:0000313" key="2">
    <source>
        <dbReference type="Proteomes" id="UP001055811"/>
    </source>
</evidence>
<comment type="caution">
    <text evidence="1">The sequence shown here is derived from an EMBL/GenBank/DDBJ whole genome shotgun (WGS) entry which is preliminary data.</text>
</comment>
<dbReference type="EMBL" id="CM042011">
    <property type="protein sequence ID" value="KAI3767679.1"/>
    <property type="molecule type" value="Genomic_DNA"/>
</dbReference>
<sequence length="68" mass="8365">MYVVVWVYDVFVFLVFKKLLPCNLLIFRCLRFLSRRNIYPRQKWGRLFFLLLLDFVNCQRVTSESNIN</sequence>
<gene>
    <name evidence="1" type="ORF">L2E82_18009</name>
</gene>
<protein>
    <submittedName>
        <fullName evidence="1">Uncharacterized protein</fullName>
    </submittedName>
</protein>
<proteinExistence type="predicted"/>
<name>A0ACB9F8P8_CICIN</name>